<proteinExistence type="predicted"/>
<reference evidence="5 6" key="2">
    <citation type="submission" date="2020-03" db="EMBL/GenBank/DDBJ databases">
        <authorList>
            <person name="Ichikawa N."/>
            <person name="Kimura A."/>
            <person name="Kitahashi Y."/>
            <person name="Uohara A."/>
        </authorList>
    </citation>
    <scope>NUCLEOTIDE SEQUENCE [LARGE SCALE GENOMIC DNA]</scope>
    <source>
        <strain evidence="5 6">NBRC 108638</strain>
    </source>
</reference>
<evidence type="ECO:0000256" key="3">
    <source>
        <dbReference type="SAM" id="MobiDB-lite"/>
    </source>
</evidence>
<gene>
    <name evidence="5" type="ORF">Prum_060810</name>
</gene>
<evidence type="ECO:0000256" key="1">
    <source>
        <dbReference type="ARBA" id="ARBA00022741"/>
    </source>
</evidence>
<feature type="compositionally biased region" description="Low complexity" evidence="3">
    <location>
        <begin position="456"/>
        <end position="466"/>
    </location>
</feature>
<feature type="compositionally biased region" description="Basic and acidic residues" evidence="3">
    <location>
        <begin position="467"/>
        <end position="479"/>
    </location>
</feature>
<accession>A0A6V8LCW2</accession>
<dbReference type="EMBL" id="BLPG01000001">
    <property type="protein sequence ID" value="GFJ92439.1"/>
    <property type="molecule type" value="Genomic_DNA"/>
</dbReference>
<feature type="domain" description="Guanylate cyclase" evidence="4">
    <location>
        <begin position="17"/>
        <end position="145"/>
    </location>
</feature>
<dbReference type="GO" id="GO:0005737">
    <property type="term" value="C:cytoplasm"/>
    <property type="evidence" value="ECO:0007669"/>
    <property type="project" value="TreeGrafter"/>
</dbReference>
<dbReference type="PROSITE" id="PS50125">
    <property type="entry name" value="GUANYLATE_CYCLASE_2"/>
    <property type="match status" value="1"/>
</dbReference>
<dbReference type="InterPro" id="IPR029787">
    <property type="entry name" value="Nucleotide_cyclase"/>
</dbReference>
<dbReference type="SUPFAM" id="SSF55073">
    <property type="entry name" value="Nucleotide cyclase"/>
    <property type="match status" value="1"/>
</dbReference>
<dbReference type="PANTHER" id="PTHR16305:SF28">
    <property type="entry name" value="GUANYLATE CYCLASE DOMAIN-CONTAINING PROTEIN"/>
    <property type="match status" value="1"/>
</dbReference>
<comment type="caution">
    <text evidence="5">The sequence shown here is derived from an EMBL/GenBank/DDBJ whole genome shotgun (WGS) entry which is preliminary data.</text>
</comment>
<evidence type="ECO:0000256" key="2">
    <source>
        <dbReference type="ARBA" id="ARBA00022840"/>
    </source>
</evidence>
<dbReference type="Gene3D" id="3.30.70.1230">
    <property type="entry name" value="Nucleotide cyclase"/>
    <property type="match status" value="1"/>
</dbReference>
<evidence type="ECO:0000259" key="4">
    <source>
        <dbReference type="PROSITE" id="PS50125"/>
    </source>
</evidence>
<dbReference type="GO" id="GO:0035556">
    <property type="term" value="P:intracellular signal transduction"/>
    <property type="evidence" value="ECO:0007669"/>
    <property type="project" value="InterPro"/>
</dbReference>
<dbReference type="Pfam" id="PF00211">
    <property type="entry name" value="Guanylate_cyc"/>
    <property type="match status" value="1"/>
</dbReference>
<keyword evidence="1" id="KW-0547">Nucleotide-binding</keyword>
<dbReference type="GO" id="GO:0009190">
    <property type="term" value="P:cyclic nucleotide biosynthetic process"/>
    <property type="evidence" value="ECO:0007669"/>
    <property type="project" value="InterPro"/>
</dbReference>
<dbReference type="SUPFAM" id="SSF52540">
    <property type="entry name" value="P-loop containing nucleoside triphosphate hydrolases"/>
    <property type="match status" value="1"/>
</dbReference>
<dbReference type="GO" id="GO:0004016">
    <property type="term" value="F:adenylate cyclase activity"/>
    <property type="evidence" value="ECO:0007669"/>
    <property type="project" value="TreeGrafter"/>
</dbReference>
<keyword evidence="2" id="KW-0067">ATP-binding</keyword>
<dbReference type="PANTHER" id="PTHR16305">
    <property type="entry name" value="TESTICULAR SOLUBLE ADENYLYL CYCLASE"/>
    <property type="match status" value="1"/>
</dbReference>
<dbReference type="Pfam" id="PF13191">
    <property type="entry name" value="AAA_16"/>
    <property type="match status" value="1"/>
</dbReference>
<dbReference type="SMART" id="SM00044">
    <property type="entry name" value="CYCc"/>
    <property type="match status" value="1"/>
</dbReference>
<dbReference type="GO" id="GO:0005524">
    <property type="term" value="F:ATP binding"/>
    <property type="evidence" value="ECO:0007669"/>
    <property type="project" value="UniProtKB-KW"/>
</dbReference>
<dbReference type="CDD" id="cd07302">
    <property type="entry name" value="CHD"/>
    <property type="match status" value="1"/>
</dbReference>
<feature type="compositionally biased region" description="Low complexity" evidence="3">
    <location>
        <begin position="680"/>
        <end position="715"/>
    </location>
</feature>
<sequence length="715" mass="75846">MTWSPGGRLREERRWVSVLFADVAGFTALAARLDPEDVRALQIEYFARVSRVVHRWRGVVEKYVGDAVLAVFGAPHSDEYDAYRAVLAGLEIQRELAGLALPDGSPVRVRVGIASGEVVVDLAAVRDGGQALVCGDVVNTAARVQALAKPGSVVVTAATRRATATMVRYRELAAITPAGKPEPIDVWRADAAVPPQPDRHDAPMVGRRAELSGLAARLGEVARARTPALVSVVGPPGIGKSRLVREAARADAVARWWFARCAPAGAGPYAPLADVVRGQAGVRDGDDAPTVRHRLTEWAGALVEAGELPRVVDGLATLLGPLAAPDPHVEWACQHLLRAAARQPLVLVLEDLHHADAATVRFVRDLPAAAPRLPLTVLVTDRSELRLGETVPLRPLTNDETRRLLGRLLGRAAPTDRLLRLVGGVPGYAVELARAGVGAGGVWTEERSDEGRRRLPGPGARASEASASRHSEQIPERVRRSVSARLDQLDEPDRAVLQAAAVLGDAVRADAVSALLGADSAYARAALRRLERRGLLARRASATSQLEYGFGAGVVRQVAYARLPRAVRVDHHRAAAEWLGRGLARRRAGVDEERARHLIAASELARALHRDARPYVTAACAALAMAARCGPVSPPRTRRRWPRSTRPAGGAGASRCVPGPARPGPPPLGLRDAGDRRPATRAASAPAAGGRPGSRAAGSSPGRPRARSPAARAYA</sequence>
<feature type="region of interest" description="Disordered" evidence="3">
    <location>
        <begin position="443"/>
        <end position="479"/>
    </location>
</feature>
<dbReference type="AlphaFoldDB" id="A0A6V8LCW2"/>
<dbReference type="InterPro" id="IPR027417">
    <property type="entry name" value="P-loop_NTPase"/>
</dbReference>
<dbReference type="InterPro" id="IPR041664">
    <property type="entry name" value="AAA_16"/>
</dbReference>
<evidence type="ECO:0000313" key="6">
    <source>
        <dbReference type="Proteomes" id="UP000482960"/>
    </source>
</evidence>
<evidence type="ECO:0000313" key="5">
    <source>
        <dbReference type="EMBL" id="GFJ92439.1"/>
    </source>
</evidence>
<feature type="compositionally biased region" description="Basic and acidic residues" evidence="3">
    <location>
        <begin position="444"/>
        <end position="453"/>
    </location>
</feature>
<keyword evidence="6" id="KW-1185">Reference proteome</keyword>
<name>A0A6V8LCW2_9ACTN</name>
<organism evidence="5 6">
    <name type="scientific">Phytohabitans rumicis</name>
    <dbReference type="NCBI Taxonomy" id="1076125"/>
    <lineage>
        <taxon>Bacteria</taxon>
        <taxon>Bacillati</taxon>
        <taxon>Actinomycetota</taxon>
        <taxon>Actinomycetes</taxon>
        <taxon>Micromonosporales</taxon>
        <taxon>Micromonosporaceae</taxon>
    </lineage>
</organism>
<dbReference type="Gene3D" id="3.40.50.300">
    <property type="entry name" value="P-loop containing nucleotide triphosphate hydrolases"/>
    <property type="match status" value="1"/>
</dbReference>
<dbReference type="InterPro" id="IPR001054">
    <property type="entry name" value="A/G_cyclase"/>
</dbReference>
<feature type="region of interest" description="Disordered" evidence="3">
    <location>
        <begin position="630"/>
        <end position="715"/>
    </location>
</feature>
<protein>
    <recommendedName>
        <fullName evidence="4">Guanylate cyclase domain-containing protein</fullName>
    </recommendedName>
</protein>
<reference evidence="5 6" key="1">
    <citation type="submission" date="2020-03" db="EMBL/GenBank/DDBJ databases">
        <title>Whole genome shotgun sequence of Phytohabitans rumicis NBRC 108638.</title>
        <authorList>
            <person name="Komaki H."/>
            <person name="Tamura T."/>
        </authorList>
    </citation>
    <scope>NUCLEOTIDE SEQUENCE [LARGE SCALE GENOMIC DNA]</scope>
    <source>
        <strain evidence="5 6">NBRC 108638</strain>
    </source>
</reference>
<dbReference type="Proteomes" id="UP000482960">
    <property type="component" value="Unassembled WGS sequence"/>
</dbReference>